<evidence type="ECO:0000313" key="10">
    <source>
        <dbReference type="EMBL" id="KAJ7371380.1"/>
    </source>
</evidence>
<accession>A0A9W9YXW8</accession>
<comment type="subcellular location">
    <subcellularLocation>
        <location evidence="1 9">Golgi apparatus membrane</location>
        <topology evidence="1 9">Single-pass type II membrane protein</topology>
    </subcellularLocation>
</comment>
<evidence type="ECO:0000256" key="3">
    <source>
        <dbReference type="ARBA" id="ARBA00022679"/>
    </source>
</evidence>
<keyword evidence="6 9" id="KW-0333">Golgi apparatus</keyword>
<protein>
    <recommendedName>
        <fullName evidence="9">Carbohydrate sulfotransferase</fullName>
        <ecNumber evidence="9">2.8.2.-</ecNumber>
    </recommendedName>
</protein>
<keyword evidence="7" id="KW-0472">Membrane</keyword>
<gene>
    <name evidence="10" type="ORF">OS493_025842</name>
</gene>
<dbReference type="GO" id="GO:0016051">
    <property type="term" value="P:carbohydrate biosynthetic process"/>
    <property type="evidence" value="ECO:0007669"/>
    <property type="project" value="InterPro"/>
</dbReference>
<dbReference type="GO" id="GO:0008146">
    <property type="term" value="F:sulfotransferase activity"/>
    <property type="evidence" value="ECO:0007669"/>
    <property type="project" value="InterPro"/>
</dbReference>
<keyword evidence="9" id="KW-0119">Carbohydrate metabolism</keyword>
<evidence type="ECO:0000256" key="8">
    <source>
        <dbReference type="ARBA" id="ARBA00023180"/>
    </source>
</evidence>
<keyword evidence="9" id="KW-0735">Signal-anchor</keyword>
<keyword evidence="3 9" id="KW-0808">Transferase</keyword>
<evidence type="ECO:0000256" key="9">
    <source>
        <dbReference type="RuleBase" id="RU364020"/>
    </source>
</evidence>
<dbReference type="InterPro" id="IPR018011">
    <property type="entry name" value="Carb_sulfotrans_8-10"/>
</dbReference>
<dbReference type="AlphaFoldDB" id="A0A9W9YXW8"/>
<evidence type="ECO:0000256" key="4">
    <source>
        <dbReference type="ARBA" id="ARBA00022692"/>
    </source>
</evidence>
<dbReference type="Proteomes" id="UP001163046">
    <property type="component" value="Unassembled WGS sequence"/>
</dbReference>
<evidence type="ECO:0000256" key="5">
    <source>
        <dbReference type="ARBA" id="ARBA00022989"/>
    </source>
</evidence>
<evidence type="ECO:0000256" key="2">
    <source>
        <dbReference type="ARBA" id="ARBA00006339"/>
    </source>
</evidence>
<dbReference type="EMBL" id="MU826847">
    <property type="protein sequence ID" value="KAJ7371380.1"/>
    <property type="molecule type" value="Genomic_DNA"/>
</dbReference>
<proteinExistence type="inferred from homology"/>
<name>A0A9W9YXW8_9CNID</name>
<comment type="caution">
    <text evidence="10">The sequence shown here is derived from an EMBL/GenBank/DDBJ whole genome shotgun (WGS) entry which is preliminary data.</text>
</comment>
<dbReference type="EC" id="2.8.2.-" evidence="9"/>
<reference evidence="10" key="1">
    <citation type="submission" date="2023-01" db="EMBL/GenBank/DDBJ databases">
        <title>Genome assembly of the deep-sea coral Lophelia pertusa.</title>
        <authorList>
            <person name="Herrera S."/>
            <person name="Cordes E."/>
        </authorList>
    </citation>
    <scope>NUCLEOTIDE SEQUENCE</scope>
    <source>
        <strain evidence="10">USNM1676648</strain>
        <tissue evidence="10">Polyp</tissue>
    </source>
</reference>
<keyword evidence="4" id="KW-0812">Transmembrane</keyword>
<organism evidence="10 11">
    <name type="scientific">Desmophyllum pertusum</name>
    <dbReference type="NCBI Taxonomy" id="174260"/>
    <lineage>
        <taxon>Eukaryota</taxon>
        <taxon>Metazoa</taxon>
        <taxon>Cnidaria</taxon>
        <taxon>Anthozoa</taxon>
        <taxon>Hexacorallia</taxon>
        <taxon>Scleractinia</taxon>
        <taxon>Caryophylliina</taxon>
        <taxon>Caryophylliidae</taxon>
        <taxon>Desmophyllum</taxon>
    </lineage>
</organism>
<comment type="similarity">
    <text evidence="2 9">Belongs to the sulfotransferase 2 family.</text>
</comment>
<keyword evidence="8 9" id="KW-0325">Glycoprotein</keyword>
<keyword evidence="5" id="KW-1133">Transmembrane helix</keyword>
<dbReference type="InterPro" id="IPR005331">
    <property type="entry name" value="Sulfotransferase"/>
</dbReference>
<evidence type="ECO:0000256" key="1">
    <source>
        <dbReference type="ARBA" id="ARBA00004323"/>
    </source>
</evidence>
<sequence>MFLKTVKPAQRARVSSIQRTLNANLLEPRNIEEDILSTSILEEKQRELKMHLTDYCRANKHKRGLPSLSRFQVIESPPIVFCMVPKVASRMWRAIFKQLRLHIEQQRANLDQYNATDICHYLVKSYKFMFVREPFERLLSAYKDKFVSTRAVDRYILDTYGRNIIRKYRPNATQQALQDGNDVTFPEFIEYILKDGIHEGLNWHWNTFEDQCRPCSVEYNFIGRFEYLSQDAKYALKKAGVYNLTHDQFPSTINNNYSRTRYELIKYYSQIPLEWIVQLGRVYRSSFEMFGYPFPGPLEELFHNTTGQTGITGKTGQSG</sequence>
<evidence type="ECO:0000313" key="11">
    <source>
        <dbReference type="Proteomes" id="UP001163046"/>
    </source>
</evidence>
<dbReference type="Pfam" id="PF03567">
    <property type="entry name" value="Sulfotransfer_2"/>
    <property type="match status" value="1"/>
</dbReference>
<dbReference type="OrthoDB" id="2019940at2759"/>
<evidence type="ECO:0000256" key="6">
    <source>
        <dbReference type="ARBA" id="ARBA00023034"/>
    </source>
</evidence>
<dbReference type="PANTHER" id="PTHR12137:SF54">
    <property type="entry name" value="CARBOHYDRATE SULFOTRANSFERASE"/>
    <property type="match status" value="1"/>
</dbReference>
<evidence type="ECO:0000256" key="7">
    <source>
        <dbReference type="ARBA" id="ARBA00023136"/>
    </source>
</evidence>
<dbReference type="PANTHER" id="PTHR12137">
    <property type="entry name" value="CARBOHYDRATE SULFOTRANSFERASE"/>
    <property type="match status" value="1"/>
</dbReference>
<keyword evidence="11" id="KW-1185">Reference proteome</keyword>
<dbReference type="GO" id="GO:0000139">
    <property type="term" value="C:Golgi membrane"/>
    <property type="evidence" value="ECO:0007669"/>
    <property type="project" value="UniProtKB-SubCell"/>
</dbReference>